<feature type="non-terminal residue" evidence="4">
    <location>
        <position position="1"/>
    </location>
</feature>
<comment type="similarity">
    <text evidence="1">Belongs to the peptidase A1 family.</text>
</comment>
<dbReference type="InParanoid" id="E2AVQ7"/>
<keyword evidence="5" id="KW-1185">Reference proteome</keyword>
<reference evidence="4 5" key="1">
    <citation type="journal article" date="2010" name="Science">
        <title>Genomic comparison of the ants Camponotus floridanus and Harpegnathos saltator.</title>
        <authorList>
            <person name="Bonasio R."/>
            <person name="Zhang G."/>
            <person name="Ye C."/>
            <person name="Mutti N.S."/>
            <person name="Fang X."/>
            <person name="Qin N."/>
            <person name="Donahue G."/>
            <person name="Yang P."/>
            <person name="Li Q."/>
            <person name="Li C."/>
            <person name="Zhang P."/>
            <person name="Huang Z."/>
            <person name="Berger S.L."/>
            <person name="Reinberg D."/>
            <person name="Wang J."/>
            <person name="Liebig J."/>
        </authorList>
    </citation>
    <scope>NUCLEOTIDE SEQUENCE [LARGE SCALE GENOMIC DNA]</scope>
    <source>
        <strain evidence="5">C129</strain>
    </source>
</reference>
<evidence type="ECO:0000313" key="5">
    <source>
        <dbReference type="Proteomes" id="UP000000311"/>
    </source>
</evidence>
<dbReference type="AlphaFoldDB" id="E2AVQ7"/>
<dbReference type="InterPro" id="IPR021109">
    <property type="entry name" value="Peptidase_aspartic_dom_sf"/>
</dbReference>
<evidence type="ECO:0000313" key="4">
    <source>
        <dbReference type="EMBL" id="EFN62482.1"/>
    </source>
</evidence>
<dbReference type="Gene3D" id="2.40.70.10">
    <property type="entry name" value="Acid Proteases"/>
    <property type="match status" value="1"/>
</dbReference>
<dbReference type="PANTHER" id="PTHR47966">
    <property type="entry name" value="BETA-SITE APP-CLEAVING ENZYME, ISOFORM A-RELATED"/>
    <property type="match status" value="1"/>
</dbReference>
<dbReference type="GO" id="GO:0004190">
    <property type="term" value="F:aspartic-type endopeptidase activity"/>
    <property type="evidence" value="ECO:0007669"/>
    <property type="project" value="InterPro"/>
</dbReference>
<dbReference type="EMBL" id="GL443177">
    <property type="protein sequence ID" value="EFN62482.1"/>
    <property type="molecule type" value="Genomic_DNA"/>
</dbReference>
<proteinExistence type="inferred from homology"/>
<accession>E2AVQ7</accession>
<dbReference type="Pfam" id="PF00026">
    <property type="entry name" value="Asp"/>
    <property type="match status" value="1"/>
</dbReference>
<name>E2AVQ7_CAMFO</name>
<feature type="domain" description="Peptidase A1" evidence="3">
    <location>
        <begin position="1"/>
        <end position="86"/>
    </location>
</feature>
<evidence type="ECO:0000256" key="1">
    <source>
        <dbReference type="ARBA" id="ARBA00007447"/>
    </source>
</evidence>
<dbReference type="Proteomes" id="UP000000311">
    <property type="component" value="Unassembled WGS sequence"/>
</dbReference>
<feature type="disulfide bond" evidence="2">
    <location>
        <begin position="3"/>
        <end position="40"/>
    </location>
</feature>
<dbReference type="PANTHER" id="PTHR47966:SF51">
    <property type="entry name" value="BETA-SITE APP-CLEAVING ENZYME, ISOFORM A-RELATED"/>
    <property type="match status" value="1"/>
</dbReference>
<dbReference type="InterPro" id="IPR033121">
    <property type="entry name" value="PEPTIDASE_A1"/>
</dbReference>
<dbReference type="MEROPS" id="A01.003"/>
<gene>
    <name evidence="4" type="ORF">EAG_03716</name>
</gene>
<dbReference type="InterPro" id="IPR001461">
    <property type="entry name" value="Aspartic_peptidase_A1"/>
</dbReference>
<sequence>VNCAIVDQLPIFSFILSGVSHPLSPNDYILREKENGYEICSSGFQSSGSDSSESSQAYGPAWILGDVFLRPFYSEYDMGNNRVGFA</sequence>
<feature type="non-terminal residue" evidence="4">
    <location>
        <position position="86"/>
    </location>
</feature>
<keyword evidence="2" id="KW-1015">Disulfide bond</keyword>
<evidence type="ECO:0000259" key="3">
    <source>
        <dbReference type="PROSITE" id="PS51767"/>
    </source>
</evidence>
<dbReference type="GO" id="GO:0006508">
    <property type="term" value="P:proteolysis"/>
    <property type="evidence" value="ECO:0007669"/>
    <property type="project" value="InterPro"/>
</dbReference>
<protein>
    <submittedName>
        <fullName evidence="4">Gastricsin</fullName>
    </submittedName>
</protein>
<dbReference type="OMA" id="MVNCAIV"/>
<dbReference type="SUPFAM" id="SSF50630">
    <property type="entry name" value="Acid proteases"/>
    <property type="match status" value="1"/>
</dbReference>
<dbReference type="STRING" id="104421.E2AVQ7"/>
<organism evidence="5">
    <name type="scientific">Camponotus floridanus</name>
    <name type="common">Florida carpenter ant</name>
    <dbReference type="NCBI Taxonomy" id="104421"/>
    <lineage>
        <taxon>Eukaryota</taxon>
        <taxon>Metazoa</taxon>
        <taxon>Ecdysozoa</taxon>
        <taxon>Arthropoda</taxon>
        <taxon>Hexapoda</taxon>
        <taxon>Insecta</taxon>
        <taxon>Pterygota</taxon>
        <taxon>Neoptera</taxon>
        <taxon>Endopterygota</taxon>
        <taxon>Hymenoptera</taxon>
        <taxon>Apocrita</taxon>
        <taxon>Aculeata</taxon>
        <taxon>Formicoidea</taxon>
        <taxon>Formicidae</taxon>
        <taxon>Formicinae</taxon>
        <taxon>Camponotus</taxon>
    </lineage>
</organism>
<evidence type="ECO:0000256" key="2">
    <source>
        <dbReference type="PIRSR" id="PIRSR601461-2"/>
    </source>
</evidence>
<dbReference type="PROSITE" id="PS51767">
    <property type="entry name" value="PEPTIDASE_A1"/>
    <property type="match status" value="1"/>
</dbReference>